<keyword evidence="3" id="KW-1185">Reference proteome</keyword>
<dbReference type="Gene3D" id="3.40.50.1000">
    <property type="entry name" value="HAD superfamily/HAD-like"/>
    <property type="match status" value="1"/>
</dbReference>
<proteinExistence type="inferred from homology"/>
<reference evidence="2" key="1">
    <citation type="submission" date="2023-03" db="EMBL/GenBank/DDBJ databases">
        <title>Lomoglobus Profundus gen. nov., sp. nov., a novel member of the phylum Verrucomicrobia, isolated from deep-marine sediment of South China Sea.</title>
        <authorList>
            <person name="Ahmad T."/>
            <person name="Ishaq S.E."/>
            <person name="Wang F."/>
        </authorList>
    </citation>
    <scope>NUCLEOTIDE SEQUENCE</scope>
    <source>
        <strain evidence="2">LMO-M01</strain>
    </source>
</reference>
<dbReference type="InterPro" id="IPR010708">
    <property type="entry name" value="5'(3')-deoxyribonucleotidase"/>
</dbReference>
<name>A0AAE9ZX49_9BACT</name>
<evidence type="ECO:0000313" key="3">
    <source>
        <dbReference type="Proteomes" id="UP001218638"/>
    </source>
</evidence>
<comment type="similarity">
    <text evidence="1">Belongs to the 5'(3')-deoxyribonucleotidase family.</text>
</comment>
<gene>
    <name evidence="2" type="ORF">PXH66_22385</name>
</gene>
<evidence type="ECO:0000256" key="1">
    <source>
        <dbReference type="ARBA" id="ARBA00009589"/>
    </source>
</evidence>
<dbReference type="InterPro" id="IPR036412">
    <property type="entry name" value="HAD-like_sf"/>
</dbReference>
<organism evidence="2 3">
    <name type="scientific">Synoicihabitans lomoniglobus</name>
    <dbReference type="NCBI Taxonomy" id="2909285"/>
    <lineage>
        <taxon>Bacteria</taxon>
        <taxon>Pseudomonadati</taxon>
        <taxon>Verrucomicrobiota</taxon>
        <taxon>Opitutia</taxon>
        <taxon>Opitutales</taxon>
        <taxon>Opitutaceae</taxon>
        <taxon>Synoicihabitans</taxon>
    </lineage>
</organism>
<dbReference type="GO" id="GO:0008253">
    <property type="term" value="F:5'-nucleotidase activity"/>
    <property type="evidence" value="ECO:0007669"/>
    <property type="project" value="InterPro"/>
</dbReference>
<protein>
    <submittedName>
        <fullName evidence="2">Uncharacterized protein</fullName>
    </submittedName>
</protein>
<dbReference type="GO" id="GO:0009223">
    <property type="term" value="P:pyrimidine deoxyribonucleotide catabolic process"/>
    <property type="evidence" value="ECO:0007669"/>
    <property type="project" value="TreeGrafter"/>
</dbReference>
<dbReference type="EMBL" id="CP119075">
    <property type="protein sequence ID" value="WED65096.1"/>
    <property type="molecule type" value="Genomic_DNA"/>
</dbReference>
<sequence length="144" mass="15618">MKPILYIAMDDVLVDVASGLNFVAKEVVEKYAGRVAEIPGLFGKMDAVPEAVSAFRQLAERYDTYVVSTAPWDNPTAWSDKVSWVSCHLGDATRDRLVLTPTMSLLRGDILITATATDFTGEVITLGSAATPDWAAVLQRLIAD</sequence>
<dbReference type="PANTHER" id="PTHR16504:SF4">
    <property type="entry name" value="5'(3')-DEOXYRIBONUCLEOTIDASE"/>
    <property type="match status" value="1"/>
</dbReference>
<dbReference type="SUPFAM" id="SSF56784">
    <property type="entry name" value="HAD-like"/>
    <property type="match status" value="1"/>
</dbReference>
<accession>A0AAE9ZX49</accession>
<dbReference type="AlphaFoldDB" id="A0AAE9ZX49"/>
<dbReference type="KEGG" id="slom:PXH66_22385"/>
<dbReference type="Proteomes" id="UP001218638">
    <property type="component" value="Chromosome"/>
</dbReference>
<evidence type="ECO:0000313" key="2">
    <source>
        <dbReference type="EMBL" id="WED65096.1"/>
    </source>
</evidence>
<dbReference type="Pfam" id="PF06941">
    <property type="entry name" value="NT5C"/>
    <property type="match status" value="1"/>
</dbReference>
<dbReference type="PANTHER" id="PTHR16504">
    <property type="entry name" value="5'(3')-DEOXYRIBONUCLEOTIDASE"/>
    <property type="match status" value="1"/>
</dbReference>
<dbReference type="InterPro" id="IPR023214">
    <property type="entry name" value="HAD_sf"/>
</dbReference>
<dbReference type="RefSeq" id="WP_330929482.1">
    <property type="nucleotide sequence ID" value="NZ_CP119075.1"/>
</dbReference>